<evidence type="ECO:0000313" key="6">
    <source>
        <dbReference type="Proteomes" id="UP000509704"/>
    </source>
</evidence>
<dbReference type="Proteomes" id="UP000509704">
    <property type="component" value="Chromosome 7"/>
</dbReference>
<dbReference type="GeneID" id="59238339"/>
<comment type="similarity">
    <text evidence="1">Belongs to the bacterial ribosomal protein bL34 family.</text>
</comment>
<dbReference type="Pfam" id="PF00468">
    <property type="entry name" value="Ribosomal_L34"/>
    <property type="match status" value="1"/>
</dbReference>
<protein>
    <recommendedName>
        <fullName evidence="4">Large ribosomal subunit protein bL34m</fullName>
    </recommendedName>
</protein>
<evidence type="ECO:0000256" key="1">
    <source>
        <dbReference type="ARBA" id="ARBA00010111"/>
    </source>
</evidence>
<evidence type="ECO:0000313" key="5">
    <source>
        <dbReference type="EMBL" id="QLG74556.1"/>
    </source>
</evidence>
<dbReference type="HAMAP" id="MF_00391">
    <property type="entry name" value="Ribosomal_bL34"/>
    <property type="match status" value="1"/>
</dbReference>
<organism evidence="5 6">
    <name type="scientific">Zygotorulaspora mrakii</name>
    <name type="common">Zygosaccharomyces mrakii</name>
    <dbReference type="NCBI Taxonomy" id="42260"/>
    <lineage>
        <taxon>Eukaryota</taxon>
        <taxon>Fungi</taxon>
        <taxon>Dikarya</taxon>
        <taxon>Ascomycota</taxon>
        <taxon>Saccharomycotina</taxon>
        <taxon>Saccharomycetes</taxon>
        <taxon>Saccharomycetales</taxon>
        <taxon>Saccharomycetaceae</taxon>
        <taxon>Zygotorulaspora</taxon>
    </lineage>
</organism>
<dbReference type="GO" id="GO:0005762">
    <property type="term" value="C:mitochondrial large ribosomal subunit"/>
    <property type="evidence" value="ECO:0007669"/>
    <property type="project" value="TreeGrafter"/>
</dbReference>
<dbReference type="InterPro" id="IPR000271">
    <property type="entry name" value="Ribosomal_bL34"/>
</dbReference>
<dbReference type="EMBL" id="CP058610">
    <property type="protein sequence ID" value="QLG74556.1"/>
    <property type="molecule type" value="Genomic_DNA"/>
</dbReference>
<evidence type="ECO:0000256" key="4">
    <source>
        <dbReference type="ARBA" id="ARBA00035274"/>
    </source>
</evidence>
<evidence type="ECO:0000256" key="3">
    <source>
        <dbReference type="ARBA" id="ARBA00023274"/>
    </source>
</evidence>
<dbReference type="RefSeq" id="XP_037146281.1">
    <property type="nucleotide sequence ID" value="XM_037290386.1"/>
</dbReference>
<dbReference type="FunFam" id="1.10.287.3980:FF:000001">
    <property type="entry name" value="Mitochondrial ribosomal protein L34"/>
    <property type="match status" value="1"/>
</dbReference>
<dbReference type="GO" id="GO:0003735">
    <property type="term" value="F:structural constituent of ribosome"/>
    <property type="evidence" value="ECO:0007669"/>
    <property type="project" value="InterPro"/>
</dbReference>
<keyword evidence="6" id="KW-1185">Reference proteome</keyword>
<dbReference type="AlphaFoldDB" id="A0A7H9B865"/>
<dbReference type="OrthoDB" id="431691at2759"/>
<dbReference type="PANTHER" id="PTHR14503">
    <property type="entry name" value="MITOCHONDRIAL RIBOSOMAL PROTEIN 34 FAMILY MEMBER"/>
    <property type="match status" value="1"/>
</dbReference>
<keyword evidence="3" id="KW-0687">Ribonucleoprotein</keyword>
<dbReference type="KEGG" id="zmk:HG535_0G04390"/>
<dbReference type="NCBIfam" id="TIGR01030">
    <property type="entry name" value="rpmH_bact"/>
    <property type="match status" value="1"/>
</dbReference>
<dbReference type="GO" id="GO:0006412">
    <property type="term" value="P:translation"/>
    <property type="evidence" value="ECO:0007669"/>
    <property type="project" value="InterPro"/>
</dbReference>
<accession>A0A7H9B865</accession>
<reference evidence="5 6" key="1">
    <citation type="submission" date="2020-07" db="EMBL/GenBank/DDBJ databases">
        <title>The yeast mating-type switching endonuclease HO is a domesticated member of an unorthodox homing genetic element family.</title>
        <authorList>
            <person name="Coughlan A.Y."/>
            <person name="Lombardi L."/>
            <person name="Braun-Galleani S."/>
            <person name="Martos A.R."/>
            <person name="Galeote V."/>
            <person name="Bigey F."/>
            <person name="Dequin S."/>
            <person name="Byrne K.P."/>
            <person name="Wolfe K.H."/>
        </authorList>
    </citation>
    <scope>NUCLEOTIDE SEQUENCE [LARGE SCALE GENOMIC DNA]</scope>
    <source>
        <strain evidence="5 6">NRRL Y-6702</strain>
    </source>
</reference>
<evidence type="ECO:0000256" key="2">
    <source>
        <dbReference type="ARBA" id="ARBA00022980"/>
    </source>
</evidence>
<keyword evidence="2" id="KW-0689">Ribosomal protein</keyword>
<sequence length="116" mass="13669">MMMSLLYKPFIHQNSRRTFTSLSSFSPLRTLLPQNHAQRLIGLPHNQLQSGQSILHQISFPFGLNIQRRWKSRGNTFQPSTLKRKRRIGFLARARSKQGSKILQRRKAKGRWYLTH</sequence>
<proteinExistence type="inferred from homology"/>
<gene>
    <name evidence="5" type="ORF">HG535_0G04390</name>
</gene>
<name>A0A7H9B865_ZYGMR</name>
<dbReference type="Gene3D" id="1.10.287.3980">
    <property type="match status" value="1"/>
</dbReference>
<dbReference type="PANTHER" id="PTHR14503:SF4">
    <property type="entry name" value="LARGE RIBOSOMAL SUBUNIT PROTEIN BL34M"/>
    <property type="match status" value="1"/>
</dbReference>